<comment type="caution">
    <text evidence="5">The sequence shown here is derived from an EMBL/GenBank/DDBJ whole genome shotgun (WGS) entry which is preliminary data.</text>
</comment>
<dbReference type="SUPFAM" id="SSF160950">
    <property type="entry name" value="YacF-like"/>
    <property type="match status" value="1"/>
</dbReference>
<accession>A0A7Y0N2Z8</accession>
<evidence type="ECO:0000256" key="4">
    <source>
        <dbReference type="ARBA" id="ARBA00023306"/>
    </source>
</evidence>
<keyword evidence="1" id="KW-0963">Cytoplasm</keyword>
<gene>
    <name evidence="5" type="ORF">HKB35_31490</name>
</gene>
<dbReference type="GO" id="GO:0000917">
    <property type="term" value="P:division septum assembly"/>
    <property type="evidence" value="ECO:0007669"/>
    <property type="project" value="UniProtKB-KW"/>
</dbReference>
<dbReference type="Proteomes" id="UP000565155">
    <property type="component" value="Unassembled WGS sequence"/>
</dbReference>
<dbReference type="InterPro" id="IPR009777">
    <property type="entry name" value="ZapD"/>
</dbReference>
<keyword evidence="2 5" id="KW-0132">Cell division</keyword>
<keyword evidence="4" id="KW-0131">Cell cycle</keyword>
<dbReference type="PANTHER" id="PTHR39455">
    <property type="entry name" value="CELL DIVISION PROTEIN ZAPD"/>
    <property type="match status" value="1"/>
</dbReference>
<dbReference type="GO" id="GO:0032153">
    <property type="term" value="C:cell division site"/>
    <property type="evidence" value="ECO:0007669"/>
    <property type="project" value="TreeGrafter"/>
</dbReference>
<evidence type="ECO:0000313" key="5">
    <source>
        <dbReference type="EMBL" id="NMR78103.1"/>
    </source>
</evidence>
<sequence length="45" mass="5121">LHLLMKYGVYPLISGHKNRFAIKFMAFENGQACTQDVEFELAVCS</sequence>
<dbReference type="InterPro" id="IPR036268">
    <property type="entry name" value="ZapD_sf"/>
</dbReference>
<evidence type="ECO:0000313" key="6">
    <source>
        <dbReference type="Proteomes" id="UP000565155"/>
    </source>
</evidence>
<dbReference type="Gene3D" id="2.60.440.10">
    <property type="entry name" value="YacF-like domains"/>
    <property type="match status" value="1"/>
</dbReference>
<keyword evidence="3" id="KW-0717">Septation</keyword>
<dbReference type="AlphaFoldDB" id="A0A7Y0N2Z8"/>
<name>A0A7Y0N2Z8_VIBAL</name>
<evidence type="ECO:0000256" key="1">
    <source>
        <dbReference type="ARBA" id="ARBA00022490"/>
    </source>
</evidence>
<dbReference type="PANTHER" id="PTHR39455:SF1">
    <property type="entry name" value="CELL DIVISION PROTEIN ZAPD"/>
    <property type="match status" value="1"/>
</dbReference>
<dbReference type="EMBL" id="JABCMA010001385">
    <property type="protein sequence ID" value="NMR78103.1"/>
    <property type="molecule type" value="Genomic_DNA"/>
</dbReference>
<dbReference type="InterPro" id="IPR027462">
    <property type="entry name" value="ZapD_C"/>
</dbReference>
<protein>
    <submittedName>
        <fullName evidence="5">Cell division protein ZapD</fullName>
    </submittedName>
</protein>
<feature type="non-terminal residue" evidence="5">
    <location>
        <position position="1"/>
    </location>
</feature>
<evidence type="ECO:0000256" key="2">
    <source>
        <dbReference type="ARBA" id="ARBA00022618"/>
    </source>
</evidence>
<organism evidence="5 6">
    <name type="scientific">Vibrio alginolyticus</name>
    <dbReference type="NCBI Taxonomy" id="663"/>
    <lineage>
        <taxon>Bacteria</taxon>
        <taxon>Pseudomonadati</taxon>
        <taxon>Pseudomonadota</taxon>
        <taxon>Gammaproteobacteria</taxon>
        <taxon>Vibrionales</taxon>
        <taxon>Vibrionaceae</taxon>
        <taxon>Vibrio</taxon>
    </lineage>
</organism>
<proteinExistence type="predicted"/>
<reference evidence="5 6" key="1">
    <citation type="submission" date="2020-04" db="EMBL/GenBank/DDBJ databases">
        <title>Whole-genome sequencing of Vibrio spp. from China reveals different genetic environments of blaCTX-M-14 among diverse lineages.</title>
        <authorList>
            <person name="Zheng Z."/>
            <person name="Ye L."/>
            <person name="Chen S."/>
        </authorList>
    </citation>
    <scope>NUCLEOTIDE SEQUENCE [LARGE SCALE GENOMIC DNA]</scope>
    <source>
        <strain evidence="5 6">Vb1636</strain>
    </source>
</reference>
<evidence type="ECO:0000256" key="3">
    <source>
        <dbReference type="ARBA" id="ARBA00023210"/>
    </source>
</evidence>
<dbReference type="GO" id="GO:0043093">
    <property type="term" value="P:FtsZ-dependent cytokinesis"/>
    <property type="evidence" value="ECO:0007669"/>
    <property type="project" value="TreeGrafter"/>
</dbReference>